<evidence type="ECO:0000313" key="3">
    <source>
        <dbReference type="EMBL" id="KAH9290686.1"/>
    </source>
</evidence>
<dbReference type="PANTHER" id="PTHR12872">
    <property type="entry name" value="ALPHA-N-ACETYLGLUCOSAMINIDASE"/>
    <property type="match status" value="1"/>
</dbReference>
<evidence type="ECO:0000313" key="4">
    <source>
        <dbReference type="Proteomes" id="UP000824469"/>
    </source>
</evidence>
<proteinExistence type="predicted"/>
<feature type="compositionally biased region" description="Basic residues" evidence="1">
    <location>
        <begin position="367"/>
        <end position="376"/>
    </location>
</feature>
<feature type="region of interest" description="Disordered" evidence="1">
    <location>
        <begin position="352"/>
        <end position="376"/>
    </location>
</feature>
<dbReference type="InterPro" id="IPR007781">
    <property type="entry name" value="NAGLU"/>
</dbReference>
<sequence length="376" mass="41823">MGDKDRDSEELGVDLMKRLFTNMVKQQETTNLYLSQLTERYDLVDLTRQALAKLANQIFLSTIKAFHGNDVKQIGIQSKIFINLIRDMDILLASDGNFLLGTWLESAKLLAENPKQLKQVGSFGLSFADKMLSDDSPLLAYGITQDSTISMVGFLKGGAKARNTETFKDALFKNVVPSAGSNPPPPAYLVEQVVDSPTLEITSHNSLTFKSKLEKNALVCRFNGVWPSTNALIQWVHSNRTKNCDHFFCARGFVIILFLAQEDYQRALNEGPWFWGSETKSSDPTTEIQPTPASFGVALGQHVGSSHSRERSNPGFKRPHESNHSDSEKDGSFPLNQESLTDTPLELALQCSPGSKEHSLENWQLVRSKKGKKGKL</sequence>
<dbReference type="PANTHER" id="PTHR12872:SF1">
    <property type="entry name" value="ALPHA-N-ACETYLGLUCOSAMINIDASE"/>
    <property type="match status" value="1"/>
</dbReference>
<gene>
    <name evidence="3" type="ORF">KI387_034803</name>
</gene>
<feature type="region of interest" description="Disordered" evidence="1">
    <location>
        <begin position="297"/>
        <end position="339"/>
    </location>
</feature>
<name>A0AA38C0S0_TAXCH</name>
<dbReference type="InterPro" id="IPR024732">
    <property type="entry name" value="NAGLU_C"/>
</dbReference>
<feature type="compositionally biased region" description="Basic and acidic residues" evidence="1">
    <location>
        <begin position="307"/>
        <end position="331"/>
    </location>
</feature>
<accession>A0AA38C0S0</accession>
<evidence type="ECO:0000259" key="2">
    <source>
        <dbReference type="Pfam" id="PF12972"/>
    </source>
</evidence>
<evidence type="ECO:0000256" key="1">
    <source>
        <dbReference type="SAM" id="MobiDB-lite"/>
    </source>
</evidence>
<reference evidence="3 4" key="1">
    <citation type="journal article" date="2021" name="Nat. Plants">
        <title>The Taxus genome provides insights into paclitaxel biosynthesis.</title>
        <authorList>
            <person name="Xiong X."/>
            <person name="Gou J."/>
            <person name="Liao Q."/>
            <person name="Li Y."/>
            <person name="Zhou Q."/>
            <person name="Bi G."/>
            <person name="Li C."/>
            <person name="Du R."/>
            <person name="Wang X."/>
            <person name="Sun T."/>
            <person name="Guo L."/>
            <person name="Liang H."/>
            <person name="Lu P."/>
            <person name="Wu Y."/>
            <person name="Zhang Z."/>
            <person name="Ro D.K."/>
            <person name="Shang Y."/>
            <person name="Huang S."/>
            <person name="Yan J."/>
        </authorList>
    </citation>
    <scope>NUCLEOTIDE SEQUENCE [LARGE SCALE GENOMIC DNA]</scope>
    <source>
        <strain evidence="3">Ta-2019</strain>
    </source>
</reference>
<dbReference type="AlphaFoldDB" id="A0AA38C0S0"/>
<feature type="domain" description="Alpha-N-acetylglucosaminidase C-terminal" evidence="2">
    <location>
        <begin position="23"/>
        <end position="116"/>
    </location>
</feature>
<protein>
    <recommendedName>
        <fullName evidence="2">Alpha-N-acetylglucosaminidase C-terminal domain-containing protein</fullName>
    </recommendedName>
</protein>
<dbReference type="SUPFAM" id="SSF54236">
    <property type="entry name" value="Ubiquitin-like"/>
    <property type="match status" value="1"/>
</dbReference>
<organism evidence="3 4">
    <name type="scientific">Taxus chinensis</name>
    <name type="common">Chinese yew</name>
    <name type="synonym">Taxus wallichiana var. chinensis</name>
    <dbReference type="NCBI Taxonomy" id="29808"/>
    <lineage>
        <taxon>Eukaryota</taxon>
        <taxon>Viridiplantae</taxon>
        <taxon>Streptophyta</taxon>
        <taxon>Embryophyta</taxon>
        <taxon>Tracheophyta</taxon>
        <taxon>Spermatophyta</taxon>
        <taxon>Pinopsida</taxon>
        <taxon>Pinidae</taxon>
        <taxon>Conifers II</taxon>
        <taxon>Cupressales</taxon>
        <taxon>Taxaceae</taxon>
        <taxon>Taxus</taxon>
    </lineage>
</organism>
<comment type="caution">
    <text evidence="3">The sequence shown here is derived from an EMBL/GenBank/DDBJ whole genome shotgun (WGS) entry which is preliminary data.</text>
</comment>
<dbReference type="EMBL" id="JAHRHJ020003813">
    <property type="protein sequence ID" value="KAH9290686.1"/>
    <property type="molecule type" value="Genomic_DNA"/>
</dbReference>
<dbReference type="InterPro" id="IPR029071">
    <property type="entry name" value="Ubiquitin-like_domsf"/>
</dbReference>
<dbReference type="Proteomes" id="UP000824469">
    <property type="component" value="Unassembled WGS sequence"/>
</dbReference>
<keyword evidence="4" id="KW-1185">Reference proteome</keyword>
<dbReference type="Gene3D" id="1.20.120.670">
    <property type="entry name" value="N-acetyl-b-d-glucoasminidase"/>
    <property type="match status" value="1"/>
</dbReference>
<dbReference type="Pfam" id="PF12972">
    <property type="entry name" value="NAGLU_C"/>
    <property type="match status" value="1"/>
</dbReference>